<feature type="region of interest" description="Disordered" evidence="1">
    <location>
        <begin position="123"/>
        <end position="161"/>
    </location>
</feature>
<dbReference type="InterPro" id="IPR029498">
    <property type="entry name" value="HeLo_dom"/>
</dbReference>
<accession>A0A6G1HQE1</accession>
<dbReference type="PANTHER" id="PTHR37542">
    <property type="entry name" value="HELO DOMAIN-CONTAINING PROTEIN-RELATED"/>
    <property type="match status" value="1"/>
</dbReference>
<dbReference type="Gene3D" id="1.20.120.1020">
    <property type="entry name" value="Prion-inhibition and propagation, HeLo domain"/>
    <property type="match status" value="1"/>
</dbReference>
<dbReference type="InterPro" id="IPR011009">
    <property type="entry name" value="Kinase-like_dom_sf"/>
</dbReference>
<feature type="compositionally biased region" description="Low complexity" evidence="1">
    <location>
        <begin position="146"/>
        <end position="161"/>
    </location>
</feature>
<dbReference type="AlphaFoldDB" id="A0A6G1HQE1"/>
<evidence type="ECO:0000313" key="3">
    <source>
        <dbReference type="EMBL" id="KAF2398212.1"/>
    </source>
</evidence>
<dbReference type="InterPro" id="IPR000719">
    <property type="entry name" value="Prot_kinase_dom"/>
</dbReference>
<dbReference type="InterPro" id="IPR038305">
    <property type="entry name" value="HeLo_sf"/>
</dbReference>
<name>A0A6G1HQE1_9PEZI</name>
<feature type="domain" description="Protein kinase" evidence="2">
    <location>
        <begin position="270"/>
        <end position="667"/>
    </location>
</feature>
<protein>
    <recommendedName>
        <fullName evidence="2">Protein kinase domain-containing protein</fullName>
    </recommendedName>
</protein>
<dbReference type="Proteomes" id="UP000799640">
    <property type="component" value="Unassembled WGS sequence"/>
</dbReference>
<evidence type="ECO:0000259" key="2">
    <source>
        <dbReference type="PROSITE" id="PS50011"/>
    </source>
</evidence>
<sequence length="667" mass="71655">MNPITVANNITGLYAACRDCLTFLSSPKTSDKAAALARADFDIQAQTLAAWALYWEIDSTGSEGEGGGDDTPPSPKLFHYLAEFHFRAGAMERALEAIAETLSNETQLFRRYGIAVEDRREVEHTLRRSPTWPSPNRSPLSRRGSDFSSGSASSSGTSDGAATWSTARKIARFRARMAIHAAGRWTVKDRYKMRGLMQVLQEHNDALYRACPDRAYESMAVAFAARGLRGVEDEEGLRGVAGSMGQHLSKAYCAANDSPTQAGYELLQDLAELKARARGGGGVLSPAQREGVLCLDAGDFSPHDPTALATLATNTQTGATVYIEFKSYLSAPGTKDTNLQESILRLGLLLRDSWTPIRFRTLHCSGLFKDASRGLIAFVYALPEGLSGNPPSPTENADFDLRAPESLNRHLHYPPRLPLGARFGLARTLLKALILLHSAGCLHRNIRSSSVLAFKTLDRRGSATGTPRIVVDWAGARLMDYGVAEAEPGSVVGLGVNGAGHGAGHGAGAPAAVLEHEFGPPTSLGGPVSGFPGLGPASPPLAAPSAADIARSQVEARRNAARDVYAHPAVRLRPERDYEAAFDLYALGLVLLEIGLWTPLEELVSRNEKPYMMREYLVKVQVPRLVPVVGQVYADVVRELVSLDAGGGEGMVGRVLRVFGEMGRAGE</sequence>
<organism evidence="3 4">
    <name type="scientific">Trichodelitschia bisporula</name>
    <dbReference type="NCBI Taxonomy" id="703511"/>
    <lineage>
        <taxon>Eukaryota</taxon>
        <taxon>Fungi</taxon>
        <taxon>Dikarya</taxon>
        <taxon>Ascomycota</taxon>
        <taxon>Pezizomycotina</taxon>
        <taxon>Dothideomycetes</taxon>
        <taxon>Dothideomycetes incertae sedis</taxon>
        <taxon>Phaeotrichales</taxon>
        <taxon>Phaeotrichaceae</taxon>
        <taxon>Trichodelitschia</taxon>
    </lineage>
</organism>
<gene>
    <name evidence="3" type="ORF">EJ06DRAFT_584003</name>
</gene>
<evidence type="ECO:0000313" key="4">
    <source>
        <dbReference type="Proteomes" id="UP000799640"/>
    </source>
</evidence>
<dbReference type="Pfam" id="PF14479">
    <property type="entry name" value="HeLo"/>
    <property type="match status" value="1"/>
</dbReference>
<keyword evidence="4" id="KW-1185">Reference proteome</keyword>
<dbReference type="Gene3D" id="1.10.510.10">
    <property type="entry name" value="Transferase(Phosphotransferase) domain 1"/>
    <property type="match status" value="1"/>
</dbReference>
<dbReference type="OrthoDB" id="1911848at2759"/>
<proteinExistence type="predicted"/>
<evidence type="ECO:0000256" key="1">
    <source>
        <dbReference type="SAM" id="MobiDB-lite"/>
    </source>
</evidence>
<reference evidence="3" key="1">
    <citation type="journal article" date="2020" name="Stud. Mycol.">
        <title>101 Dothideomycetes genomes: a test case for predicting lifestyles and emergence of pathogens.</title>
        <authorList>
            <person name="Haridas S."/>
            <person name="Albert R."/>
            <person name="Binder M."/>
            <person name="Bloem J."/>
            <person name="Labutti K."/>
            <person name="Salamov A."/>
            <person name="Andreopoulos B."/>
            <person name="Baker S."/>
            <person name="Barry K."/>
            <person name="Bills G."/>
            <person name="Bluhm B."/>
            <person name="Cannon C."/>
            <person name="Castanera R."/>
            <person name="Culley D."/>
            <person name="Daum C."/>
            <person name="Ezra D."/>
            <person name="Gonzalez J."/>
            <person name="Henrissat B."/>
            <person name="Kuo A."/>
            <person name="Liang C."/>
            <person name="Lipzen A."/>
            <person name="Lutzoni F."/>
            <person name="Magnuson J."/>
            <person name="Mondo S."/>
            <person name="Nolan M."/>
            <person name="Ohm R."/>
            <person name="Pangilinan J."/>
            <person name="Park H.-J."/>
            <person name="Ramirez L."/>
            <person name="Alfaro M."/>
            <person name="Sun H."/>
            <person name="Tritt A."/>
            <person name="Yoshinaga Y."/>
            <person name="Zwiers L.-H."/>
            <person name="Turgeon B."/>
            <person name="Goodwin S."/>
            <person name="Spatafora J."/>
            <person name="Crous P."/>
            <person name="Grigoriev I."/>
        </authorList>
    </citation>
    <scope>NUCLEOTIDE SEQUENCE</scope>
    <source>
        <strain evidence="3">CBS 262.69</strain>
    </source>
</reference>
<dbReference type="EMBL" id="ML996701">
    <property type="protein sequence ID" value="KAF2398212.1"/>
    <property type="molecule type" value="Genomic_DNA"/>
</dbReference>
<dbReference type="SUPFAM" id="SSF56112">
    <property type="entry name" value="Protein kinase-like (PK-like)"/>
    <property type="match status" value="1"/>
</dbReference>
<dbReference type="GO" id="GO:0004672">
    <property type="term" value="F:protein kinase activity"/>
    <property type="evidence" value="ECO:0007669"/>
    <property type="project" value="InterPro"/>
</dbReference>
<dbReference type="PANTHER" id="PTHR37542:SF3">
    <property type="entry name" value="PRION-INHIBITION AND PROPAGATION HELO DOMAIN-CONTAINING PROTEIN"/>
    <property type="match status" value="1"/>
</dbReference>
<dbReference type="PROSITE" id="PS50011">
    <property type="entry name" value="PROTEIN_KINASE_DOM"/>
    <property type="match status" value="1"/>
</dbReference>
<dbReference type="GO" id="GO:0005524">
    <property type="term" value="F:ATP binding"/>
    <property type="evidence" value="ECO:0007669"/>
    <property type="project" value="InterPro"/>
</dbReference>